<dbReference type="PANTHER" id="PTHR43575:SF1">
    <property type="entry name" value="PROTEIN ABCI7, CHLOROPLASTIC"/>
    <property type="match status" value="1"/>
</dbReference>
<sequence length="441" mass="49871">MQQYIDFFNSQRRKIDESCAPLLNSFREKAFDTFQGLGFPAYQSEDYQHTNLSALLKPDFGFYLNHPNAEINPHKVFPCNVPNLNSYKHFVVNGCYYREPMAQELPQGIFSGSLNEFAKQYPAVFSEYYNWQVDEKGDGLAAFNTMFVQDGYVLYVPKNVVCEKAFQLTNISGGKVDSLTNRRILVILESGAQAKLLVCDHTTDTQPLLAATQVVEIYAEENASFDFYELEESSPNTIRLTTNFVQQADSSQVIIHNITLSNGITRNNYQVDLEGEHAETHLYGMVIADAQQKVDNFTLINHHVPNSLSNELFKYVLDDEAMGTFGGRIIVVEDAQKTQACQNNHNLLGSNGCRMFSKPQLEIYADDVKCSHGMTTGQLDETALFYLCSRGISIQEAVLLLKFAFTNDVLQGIRLEGLRDRLKLLIEKRFRGELVKCQGCI</sequence>
<dbReference type="PANTHER" id="PTHR43575">
    <property type="entry name" value="PROTEIN ABCI7, CHLOROPLASTIC"/>
    <property type="match status" value="1"/>
</dbReference>
<dbReference type="InterPro" id="IPR045595">
    <property type="entry name" value="SufBD_N"/>
</dbReference>
<dbReference type="InterPro" id="IPR037284">
    <property type="entry name" value="SUF_FeS_clus_asmbl_SufBD_sf"/>
</dbReference>
<evidence type="ECO:0000313" key="5">
    <source>
        <dbReference type="Proteomes" id="UP000324575"/>
    </source>
</evidence>
<dbReference type="EMBL" id="SNRX01000001">
    <property type="protein sequence ID" value="KAA6303597.1"/>
    <property type="molecule type" value="Genomic_DNA"/>
</dbReference>
<dbReference type="InterPro" id="IPR011542">
    <property type="entry name" value="SUF_FeS_clus_asmbl_SufD"/>
</dbReference>
<evidence type="ECO:0000259" key="2">
    <source>
        <dbReference type="Pfam" id="PF01458"/>
    </source>
</evidence>
<evidence type="ECO:0000259" key="3">
    <source>
        <dbReference type="Pfam" id="PF19295"/>
    </source>
</evidence>
<evidence type="ECO:0000256" key="1">
    <source>
        <dbReference type="ARBA" id="ARBA00043967"/>
    </source>
</evidence>
<gene>
    <name evidence="4" type="ORF">EZS26_000148</name>
</gene>
<reference evidence="4 5" key="1">
    <citation type="submission" date="2019-03" db="EMBL/GenBank/DDBJ databases">
        <title>Single cell metagenomics reveals metabolic interactions within the superorganism composed of flagellate Streblomastix strix and complex community of Bacteroidetes bacteria on its surface.</title>
        <authorList>
            <person name="Treitli S.C."/>
            <person name="Kolisko M."/>
            <person name="Husnik F."/>
            <person name="Keeling P."/>
            <person name="Hampl V."/>
        </authorList>
    </citation>
    <scope>NUCLEOTIDE SEQUENCE [LARGE SCALE GENOMIC DNA]</scope>
    <source>
        <strain evidence="4">St1</strain>
    </source>
</reference>
<feature type="domain" description="SUF system FeS cluster assembly SufBD core" evidence="2">
    <location>
        <begin position="178"/>
        <end position="405"/>
    </location>
</feature>
<organism evidence="4 5">
    <name type="scientific">Candidatus Ordinivivax streblomastigis</name>
    <dbReference type="NCBI Taxonomy" id="2540710"/>
    <lineage>
        <taxon>Bacteria</taxon>
        <taxon>Pseudomonadati</taxon>
        <taxon>Bacteroidota</taxon>
        <taxon>Bacteroidia</taxon>
        <taxon>Bacteroidales</taxon>
        <taxon>Candidatus Ordinivivax</taxon>
    </lineage>
</organism>
<proteinExistence type="inferred from homology"/>
<dbReference type="InterPro" id="IPR000825">
    <property type="entry name" value="SUF_FeS_clus_asmbl_SufBD_core"/>
</dbReference>
<dbReference type="GO" id="GO:0016226">
    <property type="term" value="P:iron-sulfur cluster assembly"/>
    <property type="evidence" value="ECO:0007669"/>
    <property type="project" value="InterPro"/>
</dbReference>
<comment type="caution">
    <text evidence="4">The sequence shown here is derived from an EMBL/GenBank/DDBJ whole genome shotgun (WGS) entry which is preliminary data.</text>
</comment>
<accession>A0A5M8P500</accession>
<dbReference type="InterPro" id="IPR055346">
    <property type="entry name" value="Fe-S_cluster_assembly_SufBD"/>
</dbReference>
<comment type="similarity">
    <text evidence="1">Belongs to the iron-sulfur cluster assembly SufBD family.</text>
</comment>
<feature type="domain" description="SUF system FeS cluster assembly SufBD N-terminal" evidence="3">
    <location>
        <begin position="2"/>
        <end position="168"/>
    </location>
</feature>
<evidence type="ECO:0000313" key="4">
    <source>
        <dbReference type="EMBL" id="KAA6303597.1"/>
    </source>
</evidence>
<dbReference type="AlphaFoldDB" id="A0A5M8P500"/>
<protein>
    <submittedName>
        <fullName evidence="4">FeS cluster assembly protein SufD</fullName>
    </submittedName>
</protein>
<dbReference type="Proteomes" id="UP000324575">
    <property type="component" value="Unassembled WGS sequence"/>
</dbReference>
<name>A0A5M8P500_9BACT</name>
<dbReference type="SUPFAM" id="SSF101960">
    <property type="entry name" value="Stabilizer of iron transporter SufD"/>
    <property type="match status" value="1"/>
</dbReference>
<dbReference type="NCBIfam" id="TIGR01981">
    <property type="entry name" value="sufD"/>
    <property type="match status" value="1"/>
</dbReference>
<dbReference type="Pfam" id="PF19295">
    <property type="entry name" value="SufBD_N"/>
    <property type="match status" value="1"/>
</dbReference>
<dbReference type="Pfam" id="PF01458">
    <property type="entry name" value="SUFBD_core"/>
    <property type="match status" value="1"/>
</dbReference>